<dbReference type="OrthoDB" id="552202at2"/>
<reference evidence="2" key="1">
    <citation type="submission" date="2012-04" db="EMBL/GenBank/DDBJ databases">
        <authorList>
            <person name="Borisov I.G."/>
            <person name="Ivanikova N.V."/>
            <person name="Pinevich A.V."/>
        </authorList>
    </citation>
    <scope>NUCLEOTIDE SEQUENCE</scope>
    <source>
        <strain evidence="2">CALU 1027</strain>
    </source>
</reference>
<comment type="caution">
    <text evidence="2">The sequence shown here is derived from an EMBL/GenBank/DDBJ whole genome shotgun (WGS) entry which is preliminary data.</text>
</comment>
<evidence type="ECO:0000313" key="3">
    <source>
        <dbReference type="Proteomes" id="UP000034681"/>
    </source>
</evidence>
<feature type="domain" description="PPC" evidence="1">
    <location>
        <begin position="1"/>
        <end position="129"/>
    </location>
</feature>
<dbReference type="AlphaFoldDB" id="A0A0M2Q1G0"/>
<protein>
    <submittedName>
        <fullName evidence="2">DNA-binding protein with PD1-like DNA-binding motif</fullName>
    </submittedName>
</protein>
<gene>
    <name evidence="2" type="ORF">PROH_01710</name>
</gene>
<evidence type="ECO:0000259" key="1">
    <source>
        <dbReference type="PROSITE" id="PS51742"/>
    </source>
</evidence>
<evidence type="ECO:0000313" key="2">
    <source>
        <dbReference type="EMBL" id="KKJ01138.1"/>
    </source>
</evidence>
<dbReference type="Pfam" id="PF03479">
    <property type="entry name" value="PCC"/>
    <property type="match status" value="1"/>
</dbReference>
<dbReference type="RefSeq" id="WP_017713713.1">
    <property type="nucleotide sequence ID" value="NZ_KB235941.1"/>
</dbReference>
<dbReference type="SUPFAM" id="SSF117856">
    <property type="entry name" value="AF0104/ALDC/Ptd012-like"/>
    <property type="match status" value="1"/>
</dbReference>
<dbReference type="STRING" id="317619.GCA_000332315_03519"/>
<dbReference type="PROSITE" id="PS51742">
    <property type="entry name" value="PPC"/>
    <property type="match status" value="1"/>
</dbReference>
<accession>A0A0M2Q1G0</accession>
<sequence length="152" mass="16801">MKVFALRLKPNDDLKQSLSRFAAEKNLLAGCIVTTVGSLHQAALRFANRPVAQVFSRKFEIISLSGTLSVHGIHVHISVADGTGQLWGGHLEKGCLIYTTAEIVVAELPHYVFDREIDRHTGYSELIVRATGSEVVRSGRKLNCQDFPERSD</sequence>
<dbReference type="GO" id="GO:0003677">
    <property type="term" value="F:DNA binding"/>
    <property type="evidence" value="ECO:0007669"/>
    <property type="project" value="UniProtKB-KW"/>
</dbReference>
<dbReference type="eggNOG" id="COG1661">
    <property type="taxonomic scope" value="Bacteria"/>
</dbReference>
<dbReference type="Gene3D" id="3.30.1330.80">
    <property type="entry name" value="Hypothetical protein, similar to alpha- acetolactate decarboxylase, domain 2"/>
    <property type="match status" value="1"/>
</dbReference>
<organism evidence="2 3">
    <name type="scientific">Prochlorothrix hollandica PCC 9006 = CALU 1027</name>
    <dbReference type="NCBI Taxonomy" id="317619"/>
    <lineage>
        <taxon>Bacteria</taxon>
        <taxon>Bacillati</taxon>
        <taxon>Cyanobacteriota</taxon>
        <taxon>Cyanophyceae</taxon>
        <taxon>Prochlorotrichales</taxon>
        <taxon>Prochlorotrichaceae</taxon>
        <taxon>Prochlorothrix</taxon>
    </lineage>
</organism>
<dbReference type="EMBL" id="AJTX02000002">
    <property type="protein sequence ID" value="KKJ01138.1"/>
    <property type="molecule type" value="Genomic_DNA"/>
</dbReference>
<keyword evidence="3" id="KW-1185">Reference proteome</keyword>
<dbReference type="Proteomes" id="UP000034681">
    <property type="component" value="Unassembled WGS sequence"/>
</dbReference>
<dbReference type="CDD" id="cd11378">
    <property type="entry name" value="DUF296"/>
    <property type="match status" value="1"/>
</dbReference>
<dbReference type="PANTHER" id="PTHR34988">
    <property type="entry name" value="PROTEIN, PUTATIVE-RELATED"/>
    <property type="match status" value="1"/>
</dbReference>
<proteinExistence type="predicted"/>
<name>A0A0M2Q1G0_PROHO</name>
<dbReference type="InterPro" id="IPR005175">
    <property type="entry name" value="PPC_dom"/>
</dbReference>
<dbReference type="PANTHER" id="PTHR34988:SF1">
    <property type="entry name" value="DNA-BINDING PROTEIN"/>
    <property type="match status" value="1"/>
</dbReference>